<accession>A0A3E0TMD9</accession>
<evidence type="ECO:0000256" key="1">
    <source>
        <dbReference type="SAM" id="MobiDB-lite"/>
    </source>
</evidence>
<evidence type="ECO:0000313" key="2">
    <source>
        <dbReference type="EMBL" id="REL25440.1"/>
    </source>
</evidence>
<feature type="region of interest" description="Disordered" evidence="1">
    <location>
        <begin position="1"/>
        <end position="42"/>
    </location>
</feature>
<gene>
    <name evidence="2" type="ORF">DXX93_01985</name>
</gene>
<dbReference type="AlphaFoldDB" id="A0A3E0TMD9"/>
<name>A0A3E0TMD9_9GAMM</name>
<dbReference type="InterPro" id="IPR021254">
    <property type="entry name" value="DUF2806"/>
</dbReference>
<comment type="caution">
    <text evidence="2">The sequence shown here is derived from an EMBL/GenBank/DDBJ whole genome shotgun (WGS) entry which is preliminary data.</text>
</comment>
<dbReference type="Proteomes" id="UP000256478">
    <property type="component" value="Unassembled WGS sequence"/>
</dbReference>
<evidence type="ECO:0000313" key="3">
    <source>
        <dbReference type="Proteomes" id="UP000256478"/>
    </source>
</evidence>
<organism evidence="2 3">
    <name type="scientific">Thalassotalea euphylliae</name>
    <dbReference type="NCBI Taxonomy" id="1655234"/>
    <lineage>
        <taxon>Bacteria</taxon>
        <taxon>Pseudomonadati</taxon>
        <taxon>Pseudomonadota</taxon>
        <taxon>Gammaproteobacteria</taxon>
        <taxon>Alteromonadales</taxon>
        <taxon>Colwelliaceae</taxon>
        <taxon>Thalassotalea</taxon>
    </lineage>
</organism>
<dbReference type="RefSeq" id="WP_116006571.1">
    <property type="nucleotide sequence ID" value="NZ_QUOU01000001.1"/>
</dbReference>
<protein>
    <submittedName>
        <fullName evidence="2">TIGR03899 family protein</fullName>
    </submittedName>
</protein>
<sequence>MNNEKMPNTPVVIDGDSNSNDDKTSAPVVAQEQSTNQGKKSNASAQVQLLNLAKLFALDGSLKPAEKQMPIEDRSGRRLRINHLRRQQNMEKIIEKSIHYCAGDQVAERSDADWFDSFIELAERVSNPAMQELWAKILAGEISQPGSFSLKALQAFKNMSMHEAKLFGKACSLAVSDTNKKNIRIITGCYQQPGLLNLFDGKRKQHLGLNQFGFSYGDVLTLAEHHLLFTQETELETSKAGDALNLKYNGLALTLKARKKHCAITCYKLTPIGTELAQLIADKPDNQFLAHLKNQLSHHYVTE</sequence>
<dbReference type="Pfam" id="PF10987">
    <property type="entry name" value="DUF2806"/>
    <property type="match status" value="1"/>
</dbReference>
<feature type="compositionally biased region" description="Polar residues" evidence="1">
    <location>
        <begin position="31"/>
        <end position="42"/>
    </location>
</feature>
<reference evidence="2 3" key="1">
    <citation type="submission" date="2018-08" db="EMBL/GenBank/DDBJ databases">
        <title>Thalassotalea euphylliae genome.</title>
        <authorList>
            <person name="Summers S."/>
            <person name="Rice S.A."/>
            <person name="Freckelton M.L."/>
            <person name="Nedved B.T."/>
            <person name="Hadfield M.G."/>
        </authorList>
    </citation>
    <scope>NUCLEOTIDE SEQUENCE [LARGE SCALE GENOMIC DNA]</scope>
    <source>
        <strain evidence="2 3">H1</strain>
    </source>
</reference>
<dbReference type="EMBL" id="QUOU01000001">
    <property type="protein sequence ID" value="REL25440.1"/>
    <property type="molecule type" value="Genomic_DNA"/>
</dbReference>
<dbReference type="NCBIfam" id="TIGR03899">
    <property type="entry name" value="TIGR03899 family protein"/>
    <property type="match status" value="1"/>
</dbReference>
<proteinExistence type="predicted"/>
<dbReference type="OrthoDB" id="886161at2"/>